<reference evidence="1" key="1">
    <citation type="submission" date="2020-10" db="EMBL/GenBank/DDBJ databases">
        <authorList>
            <person name="Gilroy R."/>
        </authorList>
    </citation>
    <scope>NUCLEOTIDE SEQUENCE</scope>
    <source>
        <strain evidence="1">B1-15692</strain>
    </source>
</reference>
<proteinExistence type="predicted"/>
<sequence length="189" mass="21283">MTRLVARISIKKITNKLSMSQYENTAIHIKRMYIMNAAGDFPYGDTRYETGGKTGSTYAPKKWYNLTKPQEEGDLPSFLNSGELSDAVASSKLSYEKSHYFYCYPNPTGTASSDAHVTRLVIEALINDNIYYYPLDIKGIENNHTYNINELVITRLGSESPEIPVSYSQVTFTVYVNGWQDGSDESVTI</sequence>
<accession>A0A9D9NAS7</accession>
<dbReference type="AlphaFoldDB" id="A0A9D9NAS7"/>
<evidence type="ECO:0000313" key="1">
    <source>
        <dbReference type="EMBL" id="MBO8466295.1"/>
    </source>
</evidence>
<comment type="caution">
    <text evidence="1">The sequence shown here is derived from an EMBL/GenBank/DDBJ whole genome shotgun (WGS) entry which is preliminary data.</text>
</comment>
<dbReference type="EMBL" id="JADIMH010000006">
    <property type="protein sequence ID" value="MBO8466295.1"/>
    <property type="molecule type" value="Genomic_DNA"/>
</dbReference>
<evidence type="ECO:0000313" key="2">
    <source>
        <dbReference type="Proteomes" id="UP000823660"/>
    </source>
</evidence>
<dbReference type="Proteomes" id="UP000823660">
    <property type="component" value="Unassembled WGS sequence"/>
</dbReference>
<protein>
    <submittedName>
        <fullName evidence="1">Uncharacterized protein</fullName>
    </submittedName>
</protein>
<organism evidence="1 2">
    <name type="scientific">Candidatus Cryptobacteroides faecipullorum</name>
    <dbReference type="NCBI Taxonomy" id="2840764"/>
    <lineage>
        <taxon>Bacteria</taxon>
        <taxon>Pseudomonadati</taxon>
        <taxon>Bacteroidota</taxon>
        <taxon>Bacteroidia</taxon>
        <taxon>Bacteroidales</taxon>
        <taxon>Candidatus Cryptobacteroides</taxon>
    </lineage>
</organism>
<reference evidence="1" key="2">
    <citation type="journal article" date="2021" name="PeerJ">
        <title>Extensive microbial diversity within the chicken gut microbiome revealed by metagenomics and culture.</title>
        <authorList>
            <person name="Gilroy R."/>
            <person name="Ravi A."/>
            <person name="Getino M."/>
            <person name="Pursley I."/>
            <person name="Horton D.L."/>
            <person name="Alikhan N.F."/>
            <person name="Baker D."/>
            <person name="Gharbi K."/>
            <person name="Hall N."/>
            <person name="Watson M."/>
            <person name="Adriaenssens E.M."/>
            <person name="Foster-Nyarko E."/>
            <person name="Jarju S."/>
            <person name="Secka A."/>
            <person name="Antonio M."/>
            <person name="Oren A."/>
            <person name="Chaudhuri R.R."/>
            <person name="La Ragione R."/>
            <person name="Hildebrand F."/>
            <person name="Pallen M.J."/>
        </authorList>
    </citation>
    <scope>NUCLEOTIDE SEQUENCE</scope>
    <source>
        <strain evidence="1">B1-15692</strain>
    </source>
</reference>
<dbReference type="Gene3D" id="2.60.40.3690">
    <property type="match status" value="1"/>
</dbReference>
<gene>
    <name evidence="1" type="ORF">IAB99_00840</name>
</gene>
<name>A0A9D9NAS7_9BACT</name>